<dbReference type="EMBL" id="JACEZT010000017">
    <property type="protein sequence ID" value="MBA5639642.1"/>
    <property type="molecule type" value="Genomic_DNA"/>
</dbReference>
<dbReference type="SUPFAM" id="SSF53850">
    <property type="entry name" value="Periplasmic binding protein-like II"/>
    <property type="match status" value="1"/>
</dbReference>
<evidence type="ECO:0000313" key="3">
    <source>
        <dbReference type="EMBL" id="MBA5639642.1"/>
    </source>
</evidence>
<keyword evidence="1" id="KW-0732">Signal</keyword>
<organism evidence="3 4">
    <name type="scientific">Rugamonas brunnea</name>
    <dbReference type="NCBI Taxonomy" id="2758569"/>
    <lineage>
        <taxon>Bacteria</taxon>
        <taxon>Pseudomonadati</taxon>
        <taxon>Pseudomonadota</taxon>
        <taxon>Betaproteobacteria</taxon>
        <taxon>Burkholderiales</taxon>
        <taxon>Oxalobacteraceae</taxon>
        <taxon>Telluria group</taxon>
        <taxon>Rugamonas</taxon>
    </lineage>
</organism>
<dbReference type="Pfam" id="PF00497">
    <property type="entry name" value="SBP_bac_3"/>
    <property type="match status" value="1"/>
</dbReference>
<evidence type="ECO:0000256" key="1">
    <source>
        <dbReference type="SAM" id="SignalP"/>
    </source>
</evidence>
<evidence type="ECO:0000313" key="4">
    <source>
        <dbReference type="Proteomes" id="UP000534388"/>
    </source>
</evidence>
<reference evidence="3 4" key="1">
    <citation type="submission" date="2020-07" db="EMBL/GenBank/DDBJ databases">
        <title>Novel species isolated from subtropical streams in China.</title>
        <authorList>
            <person name="Lu H."/>
        </authorList>
    </citation>
    <scope>NUCLEOTIDE SEQUENCE [LARGE SCALE GENOMIC DNA]</scope>
    <source>
        <strain evidence="3 4">LX20W</strain>
    </source>
</reference>
<dbReference type="PANTHER" id="PTHR38834:SF3">
    <property type="entry name" value="SOLUTE-BINDING PROTEIN FAMILY 3_N-TERMINAL DOMAIN-CONTAINING PROTEIN"/>
    <property type="match status" value="1"/>
</dbReference>
<dbReference type="InterPro" id="IPR001638">
    <property type="entry name" value="Solute-binding_3/MltF_N"/>
</dbReference>
<dbReference type="Proteomes" id="UP000534388">
    <property type="component" value="Unassembled WGS sequence"/>
</dbReference>
<accession>A0A7W2IE34</accession>
<sequence length="257" mass="28651">MPTRFLRPAAGLAAALLLAGPARCDDTLTLLTEHAPPASMLEHGQVTGRETDKIRALMARTGTPYRLDVLPWKRAYHMAQTQPATCVYSTSRTPEREALFKWVGPTMQADWVFYGRLDHQFPLHTLEDARPLRIGTYNGDARDEFLRSRGFQVDATTNDLANPQKLLLNRIDLWAVGLRPGSPGPEQPAWKGVIGPLLVFHQVQIYLACNRAVPDQLVDRLNAALAELRRDGTLGKIERRYAHWQPAQSGNGAVTAR</sequence>
<feature type="signal peptide" evidence="1">
    <location>
        <begin position="1"/>
        <end position="24"/>
    </location>
</feature>
<feature type="domain" description="Solute-binding protein family 3/N-terminal" evidence="2">
    <location>
        <begin position="33"/>
        <end position="241"/>
    </location>
</feature>
<dbReference type="Gene3D" id="3.40.190.10">
    <property type="entry name" value="Periplasmic binding protein-like II"/>
    <property type="match status" value="2"/>
</dbReference>
<dbReference type="PANTHER" id="PTHR38834">
    <property type="entry name" value="PERIPLASMIC SUBSTRATE BINDING PROTEIN FAMILY 3"/>
    <property type="match status" value="1"/>
</dbReference>
<feature type="chain" id="PRO_5030718755" evidence="1">
    <location>
        <begin position="25"/>
        <end position="257"/>
    </location>
</feature>
<name>A0A7W2IE34_9BURK</name>
<dbReference type="RefSeq" id="WP_182166342.1">
    <property type="nucleotide sequence ID" value="NZ_JACEZT010000017.1"/>
</dbReference>
<keyword evidence="4" id="KW-1185">Reference proteome</keyword>
<gene>
    <name evidence="3" type="ORF">H3H37_21520</name>
</gene>
<comment type="caution">
    <text evidence="3">The sequence shown here is derived from an EMBL/GenBank/DDBJ whole genome shotgun (WGS) entry which is preliminary data.</text>
</comment>
<evidence type="ECO:0000259" key="2">
    <source>
        <dbReference type="Pfam" id="PF00497"/>
    </source>
</evidence>
<protein>
    <submittedName>
        <fullName evidence="3">Transporter substrate-binding domain-containing protein</fullName>
    </submittedName>
</protein>
<dbReference type="AlphaFoldDB" id="A0A7W2IE34"/>
<proteinExistence type="predicted"/>